<evidence type="ECO:0000313" key="2">
    <source>
        <dbReference type="Proteomes" id="UP000593572"/>
    </source>
</evidence>
<comment type="caution">
    <text evidence="1">The sequence shown here is derived from an EMBL/GenBank/DDBJ whole genome shotgun (WGS) entry which is preliminary data.</text>
</comment>
<dbReference type="AlphaFoldDB" id="A0A7J8MFI4"/>
<sequence>MIRSSILFPSCNSLSLSFVEDAPTRYQLLRFYRKPATISEAYTEKLTA</sequence>
<proteinExistence type="predicted"/>
<accession>A0A7J8MFI4</accession>
<evidence type="ECO:0000313" key="1">
    <source>
        <dbReference type="EMBL" id="MBA0563394.1"/>
    </source>
</evidence>
<gene>
    <name evidence="1" type="ORF">Golob_008374</name>
</gene>
<name>A0A7J8MFI4_9ROSI</name>
<dbReference type="EMBL" id="JABEZX010000008">
    <property type="protein sequence ID" value="MBA0563394.1"/>
    <property type="molecule type" value="Genomic_DNA"/>
</dbReference>
<dbReference type="Proteomes" id="UP000593572">
    <property type="component" value="Unassembled WGS sequence"/>
</dbReference>
<keyword evidence="2" id="KW-1185">Reference proteome</keyword>
<organism evidence="1 2">
    <name type="scientific">Gossypium lobatum</name>
    <dbReference type="NCBI Taxonomy" id="34289"/>
    <lineage>
        <taxon>Eukaryota</taxon>
        <taxon>Viridiplantae</taxon>
        <taxon>Streptophyta</taxon>
        <taxon>Embryophyta</taxon>
        <taxon>Tracheophyta</taxon>
        <taxon>Spermatophyta</taxon>
        <taxon>Magnoliopsida</taxon>
        <taxon>eudicotyledons</taxon>
        <taxon>Gunneridae</taxon>
        <taxon>Pentapetalae</taxon>
        <taxon>rosids</taxon>
        <taxon>malvids</taxon>
        <taxon>Malvales</taxon>
        <taxon>Malvaceae</taxon>
        <taxon>Malvoideae</taxon>
        <taxon>Gossypium</taxon>
    </lineage>
</organism>
<reference evidence="1 2" key="1">
    <citation type="journal article" date="2019" name="Genome Biol. Evol.">
        <title>Insights into the evolution of the New World diploid cottons (Gossypium, subgenus Houzingenia) based on genome sequencing.</title>
        <authorList>
            <person name="Grover C.E."/>
            <person name="Arick M.A. 2nd"/>
            <person name="Thrash A."/>
            <person name="Conover J.L."/>
            <person name="Sanders W.S."/>
            <person name="Peterson D.G."/>
            <person name="Frelichowski J.E."/>
            <person name="Scheffler J.A."/>
            <person name="Scheffler B.E."/>
            <person name="Wendel J.F."/>
        </authorList>
    </citation>
    <scope>NUCLEOTIDE SEQUENCE [LARGE SCALE GENOMIC DNA]</scope>
    <source>
        <strain evidence="1">157</strain>
        <tissue evidence="1">Leaf</tissue>
    </source>
</reference>
<protein>
    <submittedName>
        <fullName evidence="1">Uncharacterized protein</fullName>
    </submittedName>
</protein>